<comment type="catalytic activity">
    <reaction evidence="1">
        <text>ATP + protein L-histidine = ADP + protein N-phospho-L-histidine.</text>
        <dbReference type="EC" id="2.7.13.3"/>
    </reaction>
</comment>
<keyword evidence="4" id="KW-0597">Phosphoprotein</keyword>
<evidence type="ECO:0000256" key="4">
    <source>
        <dbReference type="ARBA" id="ARBA00022553"/>
    </source>
</evidence>
<evidence type="ECO:0000256" key="8">
    <source>
        <dbReference type="ARBA" id="ARBA00022777"/>
    </source>
</evidence>
<keyword evidence="12 13" id="KW-0472">Membrane</keyword>
<evidence type="ECO:0000256" key="13">
    <source>
        <dbReference type="SAM" id="Phobius"/>
    </source>
</evidence>
<dbReference type="CDD" id="cd00082">
    <property type="entry name" value="HisKA"/>
    <property type="match status" value="1"/>
</dbReference>
<comment type="subcellular location">
    <subcellularLocation>
        <location evidence="2">Membrane</location>
        <topology evidence="2">Multi-pass membrane protein</topology>
    </subcellularLocation>
</comment>
<dbReference type="PANTHER" id="PTHR45436">
    <property type="entry name" value="SENSOR HISTIDINE KINASE YKOH"/>
    <property type="match status" value="1"/>
</dbReference>
<dbReference type="EC" id="2.7.13.3" evidence="3"/>
<dbReference type="InterPro" id="IPR003660">
    <property type="entry name" value="HAMP_dom"/>
</dbReference>
<comment type="caution">
    <text evidence="16">The sequence shown here is derived from an EMBL/GenBank/DDBJ whole genome shotgun (WGS) entry which is preliminary data.</text>
</comment>
<dbReference type="PANTHER" id="PTHR45436:SF14">
    <property type="entry name" value="SENSOR PROTEIN QSEC"/>
    <property type="match status" value="1"/>
</dbReference>
<accession>A0A3D0KHX6</accession>
<dbReference type="AlphaFoldDB" id="A0A3D0KHX6"/>
<proteinExistence type="predicted"/>
<dbReference type="Pfam" id="PF00512">
    <property type="entry name" value="HisKA"/>
    <property type="match status" value="1"/>
</dbReference>
<keyword evidence="11" id="KW-0902">Two-component regulatory system</keyword>
<keyword evidence="5" id="KW-0808">Transferase</keyword>
<dbReference type="InterPro" id="IPR004358">
    <property type="entry name" value="Sig_transdc_His_kin-like_C"/>
</dbReference>
<evidence type="ECO:0000259" key="15">
    <source>
        <dbReference type="PROSITE" id="PS50885"/>
    </source>
</evidence>
<evidence type="ECO:0000256" key="9">
    <source>
        <dbReference type="ARBA" id="ARBA00022840"/>
    </source>
</evidence>
<dbReference type="SUPFAM" id="SSF47384">
    <property type="entry name" value="Homodimeric domain of signal transducing histidine kinase"/>
    <property type="match status" value="1"/>
</dbReference>
<evidence type="ECO:0000256" key="3">
    <source>
        <dbReference type="ARBA" id="ARBA00012438"/>
    </source>
</evidence>
<dbReference type="Gene3D" id="3.30.565.10">
    <property type="entry name" value="Histidine kinase-like ATPase, C-terminal domain"/>
    <property type="match status" value="1"/>
</dbReference>
<gene>
    <name evidence="16" type="ORF">DEO68_13060</name>
</gene>
<name>A0A3D0KHX6_9GAMM</name>
<organism evidence="16">
    <name type="scientific">Halomonas campaniensis</name>
    <dbReference type="NCBI Taxonomy" id="213554"/>
    <lineage>
        <taxon>Bacteria</taxon>
        <taxon>Pseudomonadati</taxon>
        <taxon>Pseudomonadota</taxon>
        <taxon>Gammaproteobacteria</taxon>
        <taxon>Oceanospirillales</taxon>
        <taxon>Halomonadaceae</taxon>
        <taxon>Halomonas</taxon>
    </lineage>
</organism>
<dbReference type="InterPro" id="IPR005467">
    <property type="entry name" value="His_kinase_dom"/>
</dbReference>
<reference evidence="16" key="1">
    <citation type="journal article" date="2018" name="Nat. Biotechnol.">
        <title>A standardized bacterial taxonomy based on genome phylogeny substantially revises the tree of life.</title>
        <authorList>
            <person name="Parks D.H."/>
            <person name="Chuvochina M."/>
            <person name="Waite D.W."/>
            <person name="Rinke C."/>
            <person name="Skarshewski A."/>
            <person name="Chaumeil P.A."/>
            <person name="Hugenholtz P."/>
        </authorList>
    </citation>
    <scope>NUCLEOTIDE SEQUENCE [LARGE SCALE GENOMIC DNA]</scope>
    <source>
        <strain evidence="16">UBA11284</strain>
    </source>
</reference>
<sequence length="470" mass="52091">MNSIRQRTLGLALLVFGASMLVIGFISYRYAAHEIEELHDASLAQNARLLEGLLQAPLPDSDRTLLLNSVEGALLRAEQSDNRFAGHRYETKLAFQLWEGDRLLLRSASAPDTPLTQQPPGYSTLSVNQHDWRIYVLEITGTDKRVVVGEREDARGELISAVALRTLLPDLIGLPLLTLLLWWSIGWGLAPLSRMAEQIRTRDPHHLKPLTLHPLPLELETISGAINRLLERLRQLRIREKRFIADAAHELRTPLAVLDLHAQNALTADNADDREEALHHLRSGVARSTRLVSQLLTLARLDPEEEPLPEYRCSDVLHETRETLAKLSPLAAERHQQLLLDADDSANWAIEEEPGAIETLVQNLVGNAIQHSPVQGAITVTLEASAADVIVTVDDQGPGIPTAQRSRVMERFQRAGTSAGAGLGLSIVERLVKRHQGVLQLDHAPSGGLRVRVTLGRHALTQRQPKNNRP</sequence>
<evidence type="ECO:0000256" key="5">
    <source>
        <dbReference type="ARBA" id="ARBA00022679"/>
    </source>
</evidence>
<dbReference type="EMBL" id="DOTR01000072">
    <property type="protein sequence ID" value="HCA03074.1"/>
    <property type="molecule type" value="Genomic_DNA"/>
</dbReference>
<dbReference type="SMART" id="SM00388">
    <property type="entry name" value="HisKA"/>
    <property type="match status" value="1"/>
</dbReference>
<evidence type="ECO:0000256" key="2">
    <source>
        <dbReference type="ARBA" id="ARBA00004141"/>
    </source>
</evidence>
<dbReference type="InterPro" id="IPR036890">
    <property type="entry name" value="HATPase_C_sf"/>
</dbReference>
<keyword evidence="6 13" id="KW-0812">Transmembrane</keyword>
<dbReference type="InterPro" id="IPR050428">
    <property type="entry name" value="TCS_sensor_his_kinase"/>
</dbReference>
<protein>
    <recommendedName>
        <fullName evidence="3">histidine kinase</fullName>
        <ecNumber evidence="3">2.7.13.3</ecNumber>
    </recommendedName>
</protein>
<evidence type="ECO:0000256" key="1">
    <source>
        <dbReference type="ARBA" id="ARBA00000085"/>
    </source>
</evidence>
<keyword evidence="7" id="KW-0547">Nucleotide-binding</keyword>
<keyword evidence="9" id="KW-0067">ATP-binding</keyword>
<evidence type="ECO:0000256" key="11">
    <source>
        <dbReference type="ARBA" id="ARBA00023012"/>
    </source>
</evidence>
<dbReference type="SUPFAM" id="SSF55874">
    <property type="entry name" value="ATPase domain of HSP90 chaperone/DNA topoisomerase II/histidine kinase"/>
    <property type="match status" value="1"/>
</dbReference>
<dbReference type="GO" id="GO:0000155">
    <property type="term" value="F:phosphorelay sensor kinase activity"/>
    <property type="evidence" value="ECO:0007669"/>
    <property type="project" value="InterPro"/>
</dbReference>
<evidence type="ECO:0000313" key="16">
    <source>
        <dbReference type="EMBL" id="HCA03074.1"/>
    </source>
</evidence>
<dbReference type="Gene3D" id="1.10.287.130">
    <property type="match status" value="1"/>
</dbReference>
<dbReference type="GO" id="GO:0005524">
    <property type="term" value="F:ATP binding"/>
    <property type="evidence" value="ECO:0007669"/>
    <property type="project" value="UniProtKB-KW"/>
</dbReference>
<keyword evidence="8 16" id="KW-0418">Kinase</keyword>
<dbReference type="GO" id="GO:0005886">
    <property type="term" value="C:plasma membrane"/>
    <property type="evidence" value="ECO:0007669"/>
    <property type="project" value="TreeGrafter"/>
</dbReference>
<dbReference type="InterPro" id="IPR003661">
    <property type="entry name" value="HisK_dim/P_dom"/>
</dbReference>
<dbReference type="PROSITE" id="PS50885">
    <property type="entry name" value="HAMP"/>
    <property type="match status" value="1"/>
</dbReference>
<feature type="domain" description="Histidine kinase" evidence="14">
    <location>
        <begin position="246"/>
        <end position="459"/>
    </location>
</feature>
<evidence type="ECO:0000256" key="6">
    <source>
        <dbReference type="ARBA" id="ARBA00022692"/>
    </source>
</evidence>
<evidence type="ECO:0000256" key="10">
    <source>
        <dbReference type="ARBA" id="ARBA00022989"/>
    </source>
</evidence>
<dbReference type="CDD" id="cd00075">
    <property type="entry name" value="HATPase"/>
    <property type="match status" value="1"/>
</dbReference>
<evidence type="ECO:0000256" key="12">
    <source>
        <dbReference type="ARBA" id="ARBA00023136"/>
    </source>
</evidence>
<dbReference type="SMART" id="SM00387">
    <property type="entry name" value="HATPase_c"/>
    <property type="match status" value="1"/>
</dbReference>
<dbReference type="Pfam" id="PF02518">
    <property type="entry name" value="HATPase_c"/>
    <property type="match status" value="1"/>
</dbReference>
<dbReference type="PRINTS" id="PR00344">
    <property type="entry name" value="BCTRLSENSOR"/>
</dbReference>
<dbReference type="InterPro" id="IPR036097">
    <property type="entry name" value="HisK_dim/P_sf"/>
</dbReference>
<dbReference type="Pfam" id="PF08521">
    <property type="entry name" value="2CSK_N"/>
    <property type="match status" value="1"/>
</dbReference>
<evidence type="ECO:0000259" key="14">
    <source>
        <dbReference type="PROSITE" id="PS50109"/>
    </source>
</evidence>
<feature type="domain" description="HAMP" evidence="15">
    <location>
        <begin position="186"/>
        <end position="238"/>
    </location>
</feature>
<keyword evidence="10 13" id="KW-1133">Transmembrane helix</keyword>
<evidence type="ECO:0000256" key="7">
    <source>
        <dbReference type="ARBA" id="ARBA00022741"/>
    </source>
</evidence>
<dbReference type="InterPro" id="IPR013727">
    <property type="entry name" value="2CSK_N"/>
</dbReference>
<dbReference type="InterPro" id="IPR003594">
    <property type="entry name" value="HATPase_dom"/>
</dbReference>
<dbReference type="PROSITE" id="PS50109">
    <property type="entry name" value="HIS_KIN"/>
    <property type="match status" value="1"/>
</dbReference>
<feature type="transmembrane region" description="Helical" evidence="13">
    <location>
        <begin position="12"/>
        <end position="31"/>
    </location>
</feature>